<organism evidence="3">
    <name type="scientific">Perkinsus marinus (strain ATCC 50983 / TXsc)</name>
    <dbReference type="NCBI Taxonomy" id="423536"/>
    <lineage>
        <taxon>Eukaryota</taxon>
        <taxon>Sar</taxon>
        <taxon>Alveolata</taxon>
        <taxon>Perkinsozoa</taxon>
        <taxon>Perkinsea</taxon>
        <taxon>Perkinsida</taxon>
        <taxon>Perkinsidae</taxon>
        <taxon>Perkinsus</taxon>
    </lineage>
</organism>
<sequence length="1053" mass="110850">MAVSIPDIEQQIADLEAELSQVASLLEVSVDSVQYVDLDEPIDSKGKRRKTTSPTKGQDLESLINTELSPASTSSISTAIDTCWDPSLSLISPPKHPDFSTSQAFAELTQLGPVLSTEAAEKLLQASISRVPDFDGPGLAALMVIAERNKSTLVANPKLLSEIAAVVVAQIITLGPLLRPELISTIAGSFASLEGALAQANPSATPLGPTPQRPGTPVSSAPVSPTASASLLHTPTSTASLTTGLTSSGGPLGNSWRSGLSRCLLANLEDIETTTLCRCLYSLVVQIAPPASTSTVSPKLPASLRLILDQVSHTLPSARLDAGSALLMISVFSTPAVDDVSCAAKMAKKMCEAPDLNSGRLEEIATTTCSHWKFSYAARRRILPLICNRVESSEFSSPRLVALLAATCAPPHTAMPGGRQHPSGDDLQGLVQSASLLRLCAGHAADALASVGAAGVPGGTAWVVKDVIDVANYVSASLESESCPDKLSGSLFLQHLASWLESNVVVPTHGVHSAAMAPGGVYDQLSRARSLWQIIRAVACLPEVDQSLVTALANMTEKAVKNSAARPADTQQLAKHLARLLINRAKASGAITGQCIATAGGGSVNLWTTLTDRIVRGQGPISVPGTIRALMALGTTHDSLVSKRPLTKLEKASDVEELAEAIALATDPRSNTCKRLFAEKRVLYETDAKAIFAVLSASAVTAAEHGTGSPEATDTPALNVLKKSMEEALGKDRGVPPGIQRVREAMTLLGYSSESVTCDYIVDGVVKADIALPQYMTAIVVEPEALFNVHSKRYQKTGWTVLRAKALQQKGWQVMGPVVPESFRAEDASVDSKQPGSLVQFLNEQLNDVPYDAVVTIDGDQDREELSKSVGNMNLGVGIGTKLMPGGQRMKSLIVTNCKMPLVAKILLTTLRLGTTVDTITLRNLGLTDNMTDVLSEFIMTYVLRHPTLSLDLSDNHLTDVCAHRLLTAVSTGASGARVSLWLGGNCIKDAEKIASFDSAGVQGGSEILVKVEDSMDGANGDLMSESRSVVTLCGDLYTQQSSIVGGTQPSVP</sequence>
<evidence type="ECO:0000256" key="1">
    <source>
        <dbReference type="SAM" id="MobiDB-lite"/>
    </source>
</evidence>
<dbReference type="RefSeq" id="XP_002780295.1">
    <property type="nucleotide sequence ID" value="XM_002780249.1"/>
</dbReference>
<dbReference type="OMA" id="CAAKMAK"/>
<gene>
    <name evidence="2" type="ORF">Pmar_PMAR019196</name>
</gene>
<dbReference type="GeneID" id="9061078"/>
<feature type="region of interest" description="Disordered" evidence="1">
    <location>
        <begin position="201"/>
        <end position="229"/>
    </location>
</feature>
<proteinExistence type="predicted"/>
<dbReference type="Proteomes" id="UP000007800">
    <property type="component" value="Unassembled WGS sequence"/>
</dbReference>
<evidence type="ECO:0000313" key="3">
    <source>
        <dbReference type="Proteomes" id="UP000007800"/>
    </source>
</evidence>
<dbReference type="AlphaFoldDB" id="C5KU48"/>
<protein>
    <submittedName>
        <fullName evidence="2">Uncharacterized protein</fullName>
    </submittedName>
</protein>
<name>C5KU48_PERM5</name>
<keyword evidence="3" id="KW-1185">Reference proteome</keyword>
<feature type="compositionally biased region" description="Low complexity" evidence="1">
    <location>
        <begin position="216"/>
        <end position="229"/>
    </location>
</feature>
<dbReference type="SUPFAM" id="SSF52047">
    <property type="entry name" value="RNI-like"/>
    <property type="match status" value="1"/>
</dbReference>
<accession>C5KU48</accession>
<reference evidence="2 3" key="1">
    <citation type="submission" date="2008-07" db="EMBL/GenBank/DDBJ databases">
        <authorList>
            <person name="El-Sayed N."/>
            <person name="Caler E."/>
            <person name="Inman J."/>
            <person name="Amedeo P."/>
            <person name="Hass B."/>
            <person name="Wortman J."/>
        </authorList>
    </citation>
    <scope>NUCLEOTIDE SEQUENCE [LARGE SCALE GENOMIC DNA]</scope>
    <source>
        <strain evidence="3">ATCC 50983 / TXsc</strain>
    </source>
</reference>
<dbReference type="OrthoDB" id="437117at2759"/>
<dbReference type="EMBL" id="GG676180">
    <property type="protein sequence ID" value="EER12090.1"/>
    <property type="molecule type" value="Genomic_DNA"/>
</dbReference>
<evidence type="ECO:0000313" key="2">
    <source>
        <dbReference type="EMBL" id="EER12090.1"/>
    </source>
</evidence>
<dbReference type="InParanoid" id="C5KU48"/>